<feature type="domain" description="MULE transposase" evidence="2">
    <location>
        <begin position="238"/>
        <end position="337"/>
    </location>
</feature>
<reference evidence="3" key="1">
    <citation type="submission" date="2022-08" db="UniProtKB">
        <authorList>
            <consortium name="EnsemblMetazoa"/>
        </authorList>
    </citation>
    <scope>IDENTIFICATION</scope>
    <source>
        <strain evidence="3">05x7-T-G4-1.051#20</strain>
    </source>
</reference>
<protein>
    <recommendedName>
        <fullName evidence="2">MULE transposase domain-containing protein</fullName>
    </recommendedName>
</protein>
<sequence length="513" mass="58882">MGVRNGNTEHAILPEPMEASNEILQSTVVEDRQDAPPTLVIPPMPEMDLEPEEEESIYRPPEVLESFDISHRRAIDEEDLEPEEGSLQEDMDDTILDERPIQFEVLEKGSSFVRGPAQHCHPGDLKLPVLKKISSKAKEIARQQVFRQARDIVEKTVADQLVDDQRFLAPKSSNVKRYVNRHRAGFRPTEPSNLDFEIDMNFLGCPDFLLADISHDGARHLVFATDHQLGLLGNAKRWYIDGTFKIVPSFMKPNGQLLSIHAFVHKDGKSMQFPLVFALMSRRRKEDYVEVFRAIQDRLDSVAVEMMTADFEAGVWQAIRQVFPEVIIKGCAFHWTKAVWTKVQNLGLATTFRERETTHVFIKQLMALPFLPWNHVEDVFNAMTNRCPPHLEELVGYVKTQWMQNPVFPIRSWSVFDFKVRTNNDVEGWHRRMNVKAQGLSLPLYHLIPLLLREAELVKTRIAACDLERNVRQIVTTTQKKIEDAAARYMEDIITASHFLKVCGSIYAGVFDV</sequence>
<evidence type="ECO:0000256" key="1">
    <source>
        <dbReference type="SAM" id="MobiDB-lite"/>
    </source>
</evidence>
<proteinExistence type="predicted"/>
<accession>A0A8W8NVJ8</accession>
<dbReference type="Proteomes" id="UP000005408">
    <property type="component" value="Unassembled WGS sequence"/>
</dbReference>
<evidence type="ECO:0000313" key="3">
    <source>
        <dbReference type="EnsemblMetazoa" id="G8545.1:cds"/>
    </source>
</evidence>
<dbReference type="PANTHER" id="PTHR47160">
    <property type="entry name" value="PUTATIVE-RELATED"/>
    <property type="match status" value="1"/>
</dbReference>
<dbReference type="PANTHER" id="PTHR47160:SF10">
    <property type="entry name" value="MULE TRANSPOSASE DOMAIN-CONTAINING PROTEIN"/>
    <property type="match status" value="1"/>
</dbReference>
<keyword evidence="4" id="KW-1185">Reference proteome</keyword>
<evidence type="ECO:0000259" key="2">
    <source>
        <dbReference type="Pfam" id="PF10551"/>
    </source>
</evidence>
<organism evidence="3 4">
    <name type="scientific">Magallana gigas</name>
    <name type="common">Pacific oyster</name>
    <name type="synonym">Crassostrea gigas</name>
    <dbReference type="NCBI Taxonomy" id="29159"/>
    <lineage>
        <taxon>Eukaryota</taxon>
        <taxon>Metazoa</taxon>
        <taxon>Spiralia</taxon>
        <taxon>Lophotrochozoa</taxon>
        <taxon>Mollusca</taxon>
        <taxon>Bivalvia</taxon>
        <taxon>Autobranchia</taxon>
        <taxon>Pteriomorphia</taxon>
        <taxon>Ostreida</taxon>
        <taxon>Ostreoidea</taxon>
        <taxon>Ostreidae</taxon>
        <taxon>Magallana</taxon>
    </lineage>
</organism>
<dbReference type="InterPro" id="IPR018289">
    <property type="entry name" value="MULE_transposase_dom"/>
</dbReference>
<dbReference type="AlphaFoldDB" id="A0A8W8NVJ8"/>
<dbReference type="Pfam" id="PF10551">
    <property type="entry name" value="MULE"/>
    <property type="match status" value="1"/>
</dbReference>
<dbReference type="EnsemblMetazoa" id="G8545.1">
    <property type="protein sequence ID" value="G8545.1:cds"/>
    <property type="gene ID" value="G8545"/>
</dbReference>
<feature type="region of interest" description="Disordered" evidence="1">
    <location>
        <begin position="30"/>
        <end position="59"/>
    </location>
</feature>
<evidence type="ECO:0000313" key="4">
    <source>
        <dbReference type="Proteomes" id="UP000005408"/>
    </source>
</evidence>
<name>A0A8W8NVJ8_MAGGI</name>